<evidence type="ECO:0000256" key="6">
    <source>
        <dbReference type="ARBA" id="ARBA00023002"/>
    </source>
</evidence>
<protein>
    <recommendedName>
        <fullName evidence="3">dihydrofolate reductase</fullName>
        <ecNumber evidence="3">1.5.1.3</ecNumber>
    </recommendedName>
</protein>
<sequence length="320" mass="36773">MKISLIAAVADNGIIGRNGYLPWRLKSDLRRFRELTMKHTVIVGRRTYQSIVKRLGHPLEGRRTIVVTRDHHFACECEVAYSLQEALARAQSDEEVFIAGGAELYQTALPLAERLYLTRVHANPEGDALFARLKEDEWQCTFLGEWPSDAENEFASTFLVYDRKQAPATFINLEYARHDEQRAVMERIKREGACPFCPENRRAGEVLEPLWRGKHWVLVPNRWPYEFITLHALAITERHLRFFHELTATETAELIELLTWAWKNYELQAYSIGIRCGEPHLTGATVDHLHVQLVVADPDTTKPGYERVRFAMGPKPPTPG</sequence>
<dbReference type="GO" id="GO:0046655">
    <property type="term" value="P:folic acid metabolic process"/>
    <property type="evidence" value="ECO:0007669"/>
    <property type="project" value="TreeGrafter"/>
</dbReference>
<keyword evidence="4" id="KW-0554">One-carbon metabolism</keyword>
<dbReference type="EC" id="1.5.1.3" evidence="3"/>
<dbReference type="GO" id="GO:0005829">
    <property type="term" value="C:cytosol"/>
    <property type="evidence" value="ECO:0007669"/>
    <property type="project" value="TreeGrafter"/>
</dbReference>
<dbReference type="InterPro" id="IPR024072">
    <property type="entry name" value="DHFR-like_dom_sf"/>
</dbReference>
<evidence type="ECO:0000256" key="1">
    <source>
        <dbReference type="ARBA" id="ARBA00004903"/>
    </source>
</evidence>
<comment type="similarity">
    <text evidence="2">Belongs to the dihydrofolate reductase family.</text>
</comment>
<name>A0A931SCB4_9BACT</name>
<dbReference type="InterPro" id="IPR001796">
    <property type="entry name" value="DHFR_dom"/>
</dbReference>
<dbReference type="AlphaFoldDB" id="A0A931SCB4"/>
<dbReference type="GO" id="GO:0050661">
    <property type="term" value="F:NADP binding"/>
    <property type="evidence" value="ECO:0007669"/>
    <property type="project" value="InterPro"/>
</dbReference>
<keyword evidence="6" id="KW-0560">Oxidoreductase</keyword>
<comment type="pathway">
    <text evidence="1">Cofactor biosynthesis; tetrahydrofolate biosynthesis; 5,6,7,8-tetrahydrofolate from 7,8-dihydrofolate: step 1/1.</text>
</comment>
<dbReference type="PROSITE" id="PS51330">
    <property type="entry name" value="DHFR_2"/>
    <property type="match status" value="1"/>
</dbReference>
<evidence type="ECO:0000256" key="2">
    <source>
        <dbReference type="ARBA" id="ARBA00009539"/>
    </source>
</evidence>
<dbReference type="SUPFAM" id="SSF54197">
    <property type="entry name" value="HIT-like"/>
    <property type="match status" value="1"/>
</dbReference>
<dbReference type="Pfam" id="PF00186">
    <property type="entry name" value="DHFR_1"/>
    <property type="match status" value="1"/>
</dbReference>
<dbReference type="GO" id="GO:0046654">
    <property type="term" value="P:tetrahydrofolate biosynthetic process"/>
    <property type="evidence" value="ECO:0007669"/>
    <property type="project" value="InterPro"/>
</dbReference>
<evidence type="ECO:0000313" key="8">
    <source>
        <dbReference type="EMBL" id="MBI2097296.1"/>
    </source>
</evidence>
<proteinExistence type="inferred from homology"/>
<dbReference type="GO" id="GO:0006730">
    <property type="term" value="P:one-carbon metabolic process"/>
    <property type="evidence" value="ECO:0007669"/>
    <property type="project" value="UniProtKB-KW"/>
</dbReference>
<evidence type="ECO:0000259" key="7">
    <source>
        <dbReference type="PROSITE" id="PS51330"/>
    </source>
</evidence>
<reference evidence="8" key="1">
    <citation type="submission" date="2020-07" db="EMBL/GenBank/DDBJ databases">
        <title>Huge and variable diversity of episymbiotic CPR bacteria and DPANN archaea in groundwater ecosystems.</title>
        <authorList>
            <person name="He C.Y."/>
            <person name="Keren R."/>
            <person name="Whittaker M."/>
            <person name="Farag I.F."/>
            <person name="Doudna J."/>
            <person name="Cate J.H.D."/>
            <person name="Banfield J.F."/>
        </authorList>
    </citation>
    <scope>NUCLEOTIDE SEQUENCE</scope>
    <source>
        <strain evidence="8">NC_groundwater_193_Ag_S-0.1um_51_7</strain>
    </source>
</reference>
<evidence type="ECO:0000256" key="5">
    <source>
        <dbReference type="ARBA" id="ARBA00022857"/>
    </source>
</evidence>
<dbReference type="EMBL" id="JACOZA010000104">
    <property type="protein sequence ID" value="MBI2097296.1"/>
    <property type="molecule type" value="Genomic_DNA"/>
</dbReference>
<dbReference type="GO" id="GO:0004146">
    <property type="term" value="F:dihydrofolate reductase activity"/>
    <property type="evidence" value="ECO:0007669"/>
    <property type="project" value="UniProtKB-EC"/>
</dbReference>
<dbReference type="InterPro" id="IPR012259">
    <property type="entry name" value="DHFR"/>
</dbReference>
<dbReference type="Proteomes" id="UP000724148">
    <property type="component" value="Unassembled WGS sequence"/>
</dbReference>
<dbReference type="InterPro" id="IPR036265">
    <property type="entry name" value="HIT-like_sf"/>
</dbReference>
<evidence type="ECO:0000256" key="4">
    <source>
        <dbReference type="ARBA" id="ARBA00022563"/>
    </source>
</evidence>
<comment type="caution">
    <text evidence="8">The sequence shown here is derived from an EMBL/GenBank/DDBJ whole genome shotgun (WGS) entry which is preliminary data.</text>
</comment>
<dbReference type="PRINTS" id="PR00070">
    <property type="entry name" value="DHFR"/>
</dbReference>
<evidence type="ECO:0000313" key="9">
    <source>
        <dbReference type="Proteomes" id="UP000724148"/>
    </source>
</evidence>
<dbReference type="Gene3D" id="3.40.430.10">
    <property type="entry name" value="Dihydrofolate Reductase, subunit A"/>
    <property type="match status" value="1"/>
</dbReference>
<feature type="domain" description="DHFR" evidence="7">
    <location>
        <begin position="2"/>
        <end position="163"/>
    </location>
</feature>
<evidence type="ECO:0000256" key="3">
    <source>
        <dbReference type="ARBA" id="ARBA00012856"/>
    </source>
</evidence>
<accession>A0A931SCB4</accession>
<dbReference type="GO" id="GO:0046452">
    <property type="term" value="P:dihydrofolate metabolic process"/>
    <property type="evidence" value="ECO:0007669"/>
    <property type="project" value="TreeGrafter"/>
</dbReference>
<organism evidence="8 9">
    <name type="scientific">Candidatus Sungiibacteriota bacterium</name>
    <dbReference type="NCBI Taxonomy" id="2750080"/>
    <lineage>
        <taxon>Bacteria</taxon>
        <taxon>Candidatus Sungiibacteriota</taxon>
    </lineage>
</organism>
<dbReference type="PANTHER" id="PTHR48069:SF3">
    <property type="entry name" value="DIHYDROFOLATE REDUCTASE"/>
    <property type="match status" value="1"/>
</dbReference>
<dbReference type="PANTHER" id="PTHR48069">
    <property type="entry name" value="DIHYDROFOLATE REDUCTASE"/>
    <property type="match status" value="1"/>
</dbReference>
<dbReference type="CDD" id="cd00209">
    <property type="entry name" value="DHFR"/>
    <property type="match status" value="1"/>
</dbReference>
<keyword evidence="5" id="KW-0521">NADP</keyword>
<gene>
    <name evidence="8" type="ORF">HYT40_04115</name>
</gene>
<dbReference type="SUPFAM" id="SSF53597">
    <property type="entry name" value="Dihydrofolate reductase-like"/>
    <property type="match status" value="1"/>
</dbReference>
<dbReference type="Gene3D" id="3.30.428.10">
    <property type="entry name" value="HIT-like"/>
    <property type="match status" value="1"/>
</dbReference>